<feature type="domain" description="DRBM" evidence="3">
    <location>
        <begin position="588"/>
        <end position="622"/>
    </location>
</feature>
<evidence type="ECO:0000259" key="3">
    <source>
        <dbReference type="PROSITE" id="PS50137"/>
    </source>
</evidence>
<dbReference type="SMART" id="SM00358">
    <property type="entry name" value="DSRM"/>
    <property type="match status" value="2"/>
</dbReference>
<feature type="compositionally biased region" description="Low complexity" evidence="2">
    <location>
        <begin position="1489"/>
        <end position="1502"/>
    </location>
</feature>
<dbReference type="GeneID" id="101845633"/>
<evidence type="ECO:0000256" key="2">
    <source>
        <dbReference type="SAM" id="MobiDB-lite"/>
    </source>
</evidence>
<sequence length="1574" mass="174132">MFPKVWPQSMLANYVSSEDNPGGSCGHPRLKENDLPEGSLLSEGDYRTVCSFGFLEDTLMSDASWPCYGQQMDGFGDFSHQTSFTESEKSRCTLSGTNYTHHNVFGNVYDCISGHSPTQKTRSRTFRSDGRISSGVSSSYQVVPHWRRAVYGIVCEYRRVPADTKNVPMMNENPYYGETRFQNKRQLLSNNSLDVPAKLFRADTDLAFPIKRFPPLDYDTPQYDYGLRRSSVLDDRGAGSGQGYTWMNSYPGQGIAGNRDKSFDSDVLSSYGSRDGQNFYSQSQGIQGGPVQSHASARDATWGFSQTRGQSFSRGRPLNSRPFTRGRGYYPRLSSRGSRPMRLVVGRKVLTESSKTEAGAGKSEKAGAWGGGAVKADMSKRATGSEGSANSEIANDKPNEQTNGQVDSDRSTADLLRDLVTKLKVWGDKENCIQTLETCITASRLPLKTKYEVEEEVSEMTSSPLYKGTLHLNELLLTRGTSAAKRQLKHQVYEKAVKALRTGEVDNLLADKKSENTATSQPQPLLKTEDLSSKIQKLMDKVKSSTEVDKQNVLFLDMAFIESRCGLRHKYQVEPITTEKGFHMYTRVRLYVEEKPFTSAIGVGKKEAKLHACQKALDTLRNKTVEQIMAEHVNPPESADGPGETGEQCEKERIGLYLPKEEDKVELLDTLIAKLCTESETRTKKSNTGKDCASGESGGDQKQGSSKQSTAKDDASRNPSTDETQEEGVTSGQGGKSEELTGGQEKMPNVRQVMTEVTGNNMVMTIDKICLQLKLKLMAVYRKVSEGSDCHVTCDVYICDRFIGQGRGPSRKLAQTCAYREAAQVLRGTTGEAILNMLPAACEDDLKAPDILDVVYKGFSRVYESNVLRMKRLKQPPEEKRRVSEMVILEHEDWATDRLKHAHCILSQSAAHCGQLLEWVTEPEGPVFKCSMKLQGQELSNCLGKTRRVACTMASAKVLFSLYESQPVIACSRADYSKVWVTREQLTTFANSLTEDDIKATTTSELLDGAGLQVSKRMVAAMTRHLSEFFQRPTLAEYVMGPDWAADERRCVRQMAFARGLRVNSDSVCEEQVMVISHKHDLLQMVELLEAQTTKSEGRYRLLPAEEKPSLNDIAGEIAANASMMRELQGQGDNEELPGLESFLPADAKVEENGKGGAPAVTKAATTATTQSQRLSPLGGKSQATLPARRPAFSLSGRSLASAQRTSTPGRDWKKPRLSPRASVLSSRGSPAAGRGVGSPFRRRLSSRSPVLNRPAQQQSESSWNGTPSGLSPVQPAQGWTRPCVTPPHAQPGPGLRAPAPTPKFSTPSGHDLSSSFASPASWDDYRSKCPSEPSSAVLYNDSWASDASLDTSRQALWNMPNPDSNSMGRGQNRWPEATDSRVWPGQTEYSAPARLYPGYETDASASGGYYYDQQGQEYQGQEYQGQGKDGGLFRQKFSGQNDGLSTSLPTSRYDTTPLQQQWTAHSQYPQHERDGGMTTETNRSTTYQWQQQQPQQQQQQQNYLDQASWDQTRDPYLTPHRTSLDTRQSYHPQTTSSRQTFAPPHPSTFSLESSESRWSAQTGNSAAASQRWC</sequence>
<dbReference type="Pfam" id="PF00035">
    <property type="entry name" value="dsrm"/>
    <property type="match status" value="1"/>
</dbReference>
<feature type="compositionally biased region" description="Polar residues" evidence="2">
    <location>
        <begin position="303"/>
        <end position="313"/>
    </location>
</feature>
<proteinExistence type="predicted"/>
<feature type="compositionally biased region" description="Polar residues" evidence="2">
    <location>
        <begin position="1548"/>
        <end position="1574"/>
    </location>
</feature>
<feature type="compositionally biased region" description="Polar residues" evidence="2">
    <location>
        <begin position="1196"/>
        <end position="1209"/>
    </location>
</feature>
<name>A0ABM0JX15_APLCA</name>
<feature type="region of interest" description="Disordered" evidence="2">
    <location>
        <begin position="278"/>
        <end position="337"/>
    </location>
</feature>
<feature type="compositionally biased region" description="Low complexity" evidence="2">
    <location>
        <begin position="1158"/>
        <end position="1170"/>
    </location>
</feature>
<feature type="region of interest" description="Disordered" evidence="2">
    <location>
        <begin position="353"/>
        <end position="410"/>
    </location>
</feature>
<gene>
    <name evidence="5" type="primary">LOC101845633</name>
</gene>
<organism evidence="4 5">
    <name type="scientific">Aplysia californica</name>
    <name type="common">California sea hare</name>
    <dbReference type="NCBI Taxonomy" id="6500"/>
    <lineage>
        <taxon>Eukaryota</taxon>
        <taxon>Metazoa</taxon>
        <taxon>Spiralia</taxon>
        <taxon>Lophotrochozoa</taxon>
        <taxon>Mollusca</taxon>
        <taxon>Gastropoda</taxon>
        <taxon>Heterobranchia</taxon>
        <taxon>Euthyneura</taxon>
        <taxon>Tectipleura</taxon>
        <taxon>Aplysiida</taxon>
        <taxon>Aplysioidea</taxon>
        <taxon>Aplysiidae</taxon>
        <taxon>Aplysia</taxon>
    </lineage>
</organism>
<evidence type="ECO:0000256" key="1">
    <source>
        <dbReference type="PROSITE-ProRule" id="PRU00266"/>
    </source>
</evidence>
<evidence type="ECO:0000313" key="5">
    <source>
        <dbReference type="RefSeq" id="XP_005103563.1"/>
    </source>
</evidence>
<dbReference type="PROSITE" id="PS50137">
    <property type="entry name" value="DS_RBD"/>
    <property type="match status" value="1"/>
</dbReference>
<dbReference type="InterPro" id="IPR014720">
    <property type="entry name" value="dsRBD_dom"/>
</dbReference>
<keyword evidence="4" id="KW-1185">Reference proteome</keyword>
<dbReference type="RefSeq" id="XP_005103563.1">
    <property type="nucleotide sequence ID" value="XM_005103506.3"/>
</dbReference>
<protein>
    <submittedName>
        <fullName evidence="5">Uncharacterized protein LOC101845633 isoform X1</fullName>
    </submittedName>
</protein>
<dbReference type="Proteomes" id="UP000694888">
    <property type="component" value="Unplaced"/>
</dbReference>
<evidence type="ECO:0000313" key="4">
    <source>
        <dbReference type="Proteomes" id="UP000694888"/>
    </source>
</evidence>
<accession>A0ABM0JX15</accession>
<dbReference type="SUPFAM" id="SSF54768">
    <property type="entry name" value="dsRNA-binding domain-like"/>
    <property type="match status" value="2"/>
</dbReference>
<feature type="compositionally biased region" description="Polar residues" evidence="2">
    <location>
        <begin position="1438"/>
        <end position="1470"/>
    </location>
</feature>
<feature type="compositionally biased region" description="Polar residues" evidence="2">
    <location>
        <begin position="1479"/>
        <end position="1488"/>
    </location>
</feature>
<keyword evidence="1" id="KW-0694">RNA-binding</keyword>
<feature type="region of interest" description="Disordered" evidence="2">
    <location>
        <begin position="17"/>
        <end position="38"/>
    </location>
</feature>
<feature type="compositionally biased region" description="Polar residues" evidence="2">
    <location>
        <begin position="700"/>
        <end position="709"/>
    </location>
</feature>
<feature type="region of interest" description="Disordered" evidence="2">
    <location>
        <begin position="1423"/>
        <end position="1574"/>
    </location>
</feature>
<feature type="compositionally biased region" description="Polar residues" evidence="2">
    <location>
        <begin position="1255"/>
        <end position="1272"/>
    </location>
</feature>
<feature type="compositionally biased region" description="Polar residues" evidence="2">
    <location>
        <begin position="1304"/>
        <end position="1319"/>
    </location>
</feature>
<reference evidence="5" key="1">
    <citation type="submission" date="2025-08" db="UniProtKB">
        <authorList>
            <consortium name="RefSeq"/>
        </authorList>
    </citation>
    <scope>IDENTIFICATION</scope>
</reference>
<feature type="compositionally biased region" description="Polar residues" evidence="2">
    <location>
        <begin position="1356"/>
        <end position="1370"/>
    </location>
</feature>
<feature type="region of interest" description="Disordered" evidence="2">
    <location>
        <begin position="1150"/>
        <end position="1334"/>
    </location>
</feature>
<feature type="compositionally biased region" description="Polar residues" evidence="2">
    <location>
        <begin position="1526"/>
        <end position="1541"/>
    </location>
</feature>
<feature type="region of interest" description="Disordered" evidence="2">
    <location>
        <begin position="1356"/>
        <end position="1384"/>
    </location>
</feature>
<dbReference type="Gene3D" id="3.30.160.20">
    <property type="match status" value="1"/>
</dbReference>
<feature type="compositionally biased region" description="Polar residues" evidence="2">
    <location>
        <begin position="717"/>
        <end position="730"/>
    </location>
</feature>
<feature type="region of interest" description="Disordered" evidence="2">
    <location>
        <begin position="683"/>
        <end position="750"/>
    </location>
</feature>